<organism evidence="1 2">
    <name type="scientific">Oleiphilus messinensis</name>
    <dbReference type="NCBI Taxonomy" id="141451"/>
    <lineage>
        <taxon>Bacteria</taxon>
        <taxon>Pseudomonadati</taxon>
        <taxon>Pseudomonadota</taxon>
        <taxon>Gammaproteobacteria</taxon>
        <taxon>Oceanospirillales</taxon>
        <taxon>Oleiphilaceae</taxon>
        <taxon>Oleiphilus</taxon>
    </lineage>
</organism>
<dbReference type="EMBL" id="CP021425">
    <property type="protein sequence ID" value="ARU58961.1"/>
    <property type="molecule type" value="Genomic_DNA"/>
</dbReference>
<dbReference type="RefSeq" id="WP_087463681.1">
    <property type="nucleotide sequence ID" value="NZ_CP021425.1"/>
</dbReference>
<dbReference type="AlphaFoldDB" id="A0A1Y0IET7"/>
<dbReference type="OrthoDB" id="5959530at2"/>
<dbReference type="Pfam" id="PF11743">
    <property type="entry name" value="DUF3301"/>
    <property type="match status" value="1"/>
</dbReference>
<name>A0A1Y0IET7_9GAMM</name>
<evidence type="ECO:0000313" key="1">
    <source>
        <dbReference type="EMBL" id="ARU58961.1"/>
    </source>
</evidence>
<dbReference type="KEGG" id="ome:OLMES_4974"/>
<sequence length="103" mass="12426">MTLADLFWVFLLTFIAWYWWKSKEFKELALADLKRHCQRVDVKLLDDTIFLRGIWLKRDSDGRLHVWRRFAFEFATTGESRYSGKVVMLGRKITNIEMDAHRI</sequence>
<proteinExistence type="predicted"/>
<evidence type="ECO:0000313" key="2">
    <source>
        <dbReference type="Proteomes" id="UP000196027"/>
    </source>
</evidence>
<reference evidence="1 2" key="1">
    <citation type="submission" date="2017-05" db="EMBL/GenBank/DDBJ databases">
        <title>Genomic insights into alkan degradation activity of Oleiphilus messinensis.</title>
        <authorList>
            <person name="Kozyavkin S.A."/>
            <person name="Slesarev A.I."/>
            <person name="Golyshin P.N."/>
            <person name="Korzhenkov A."/>
            <person name="Golyshina O.N."/>
            <person name="Toshchakov S.V."/>
        </authorList>
    </citation>
    <scope>NUCLEOTIDE SEQUENCE [LARGE SCALE GENOMIC DNA]</scope>
    <source>
        <strain evidence="1 2">ME102</strain>
    </source>
</reference>
<dbReference type="InterPro" id="IPR021732">
    <property type="entry name" value="DUF3301"/>
</dbReference>
<keyword evidence="2" id="KW-1185">Reference proteome</keyword>
<dbReference type="Proteomes" id="UP000196027">
    <property type="component" value="Chromosome"/>
</dbReference>
<accession>A0A1Y0IET7</accession>
<protein>
    <recommendedName>
        <fullName evidence="3">DUF3301 domain-containing protein</fullName>
    </recommendedName>
</protein>
<gene>
    <name evidence="1" type="ORF">OLMES_4974</name>
</gene>
<evidence type="ECO:0008006" key="3">
    <source>
        <dbReference type="Google" id="ProtNLM"/>
    </source>
</evidence>